<evidence type="ECO:0000313" key="4">
    <source>
        <dbReference type="Proteomes" id="UP000005667"/>
    </source>
</evidence>
<feature type="region of interest" description="Disordered" evidence="1">
    <location>
        <begin position="1"/>
        <end position="20"/>
    </location>
</feature>
<dbReference type="OrthoDB" id="5567017at2"/>
<dbReference type="AlphaFoldDB" id="G7Z9U3"/>
<keyword evidence="4" id="KW-1185">Reference proteome</keyword>
<geneLocation type="plasmid" evidence="3 4">
    <name>AZO_p1</name>
</geneLocation>
<dbReference type="HOGENOM" id="CLU_114479_0_0_5"/>
<dbReference type="Proteomes" id="UP000005667">
    <property type="component" value="Plasmid AZO_p1"/>
</dbReference>
<name>G7Z9U3_AZOL4</name>
<sequence>MISATRQAPPAGRAGPSRRRWPRGHVLSAICWSLLGLALVVCAVCSGMLLLTLRDNRLIAGLSAGRDLPVEESAAPQARFARAHFLMTRDRFEEAQILVDRLPPGRNGVAAMGQYDLANARLRAALSQLEAGRIDAAGPLVRLAKDGYRRSLALDPGLWDAKYNLDVAMRLIRDFPQIDRMSEEEPPDLPVRLWSDLPGLPRGLP</sequence>
<keyword evidence="2" id="KW-0812">Transmembrane</keyword>
<evidence type="ECO:0000313" key="3">
    <source>
        <dbReference type="EMBL" id="CBS89145.1"/>
    </source>
</evidence>
<keyword evidence="2" id="KW-0472">Membrane</keyword>
<reference evidence="4" key="1">
    <citation type="journal article" date="2011" name="PLoS Genet.">
        <title>Azospirillum genomes reveal transition of bacteria from aquatic to terrestrial environments.</title>
        <authorList>
            <person name="Wisniewski-Dye F."/>
            <person name="Borziak K."/>
            <person name="Khalsa-Moyers G."/>
            <person name="Alexandre G."/>
            <person name="Sukharnikov L.O."/>
            <person name="Wuichet K."/>
            <person name="Hurst G.B."/>
            <person name="McDonald W.H."/>
            <person name="Robertson J.S."/>
            <person name="Barbe V."/>
            <person name="Calteau A."/>
            <person name="Rouy Z."/>
            <person name="Mangenot S."/>
            <person name="Prigent-Combaret C."/>
            <person name="Normand P."/>
            <person name="Boyer M."/>
            <person name="Siguier P."/>
            <person name="Dessaux Y."/>
            <person name="Elmerich C."/>
            <person name="Condemine G."/>
            <person name="Krishnen G."/>
            <person name="Kennedy I."/>
            <person name="Paterson A.H."/>
            <person name="Gonzalez V."/>
            <person name="Mavingui P."/>
            <person name="Zhulin I.B."/>
        </authorList>
    </citation>
    <scope>NUCLEOTIDE SEQUENCE [LARGE SCALE GENOMIC DNA]</scope>
    <source>
        <strain evidence="4">4B</strain>
    </source>
</reference>
<keyword evidence="3" id="KW-0614">Plasmid</keyword>
<organism evidence="3 4">
    <name type="scientific">Azospirillum lipoferum (strain 4B)</name>
    <dbReference type="NCBI Taxonomy" id="862719"/>
    <lineage>
        <taxon>Bacteria</taxon>
        <taxon>Pseudomonadati</taxon>
        <taxon>Pseudomonadota</taxon>
        <taxon>Alphaproteobacteria</taxon>
        <taxon>Rhodospirillales</taxon>
        <taxon>Azospirillaceae</taxon>
        <taxon>Azospirillum</taxon>
    </lineage>
</organism>
<evidence type="ECO:0000256" key="2">
    <source>
        <dbReference type="SAM" id="Phobius"/>
    </source>
</evidence>
<dbReference type="EMBL" id="FQ311869">
    <property type="protein sequence ID" value="CBS89145.1"/>
    <property type="molecule type" value="Genomic_DNA"/>
</dbReference>
<accession>G7Z9U3</accession>
<evidence type="ECO:0000256" key="1">
    <source>
        <dbReference type="SAM" id="MobiDB-lite"/>
    </source>
</evidence>
<protein>
    <recommendedName>
        <fullName evidence="5">MxaK protein</fullName>
    </recommendedName>
</protein>
<evidence type="ECO:0008006" key="5">
    <source>
        <dbReference type="Google" id="ProtNLM"/>
    </source>
</evidence>
<keyword evidence="2" id="KW-1133">Transmembrane helix</keyword>
<feature type="compositionally biased region" description="Low complexity" evidence="1">
    <location>
        <begin position="1"/>
        <end position="15"/>
    </location>
</feature>
<feature type="transmembrane region" description="Helical" evidence="2">
    <location>
        <begin position="26"/>
        <end position="51"/>
    </location>
</feature>
<proteinExistence type="predicted"/>
<dbReference type="RefSeq" id="WP_014188597.1">
    <property type="nucleotide sequence ID" value="NC_016585.1"/>
</dbReference>
<gene>
    <name evidence="3" type="ordered locus">AZOLI_p10956</name>
</gene>
<dbReference type="KEGG" id="ali:AZOLI_p10956"/>